<accession>A0A848FZU2</accession>
<dbReference type="Proteomes" id="UP000580043">
    <property type="component" value="Unassembled WGS sequence"/>
</dbReference>
<keyword evidence="3" id="KW-1185">Reference proteome</keyword>
<sequence>MDRTVIARVAHEINRAYCASLGDASQPAWEDAPEWQKASALVGVDMHLAKPDATPEQSHESWLAQKLAEGWVYGLVKDAEKKEHPCCVPYAELPAEQKAKDYLFRGVVHALKAIEPEKVVVEAPVPLTPPPTAVIAVSAIPAGHVPVQYIGRRPDWSDHLYGTGLYFVADQVRNLPEPVARQFLRHSDLFIEAKVEIAPEEAAQAPAQDDTAQILENAATQQDQQRDERSALQDVLDQVNLMDKDALKSFAFSNYKQNLDKRAAVNDLRDQVRQLINQFGVAGV</sequence>
<reference evidence="2 3" key="1">
    <citation type="submission" date="2020-04" db="EMBL/GenBank/DDBJ databases">
        <title>Zoogloea sp. G-4-1-14 isolated from soil.</title>
        <authorList>
            <person name="Dahal R.H."/>
        </authorList>
    </citation>
    <scope>NUCLEOTIDE SEQUENCE [LARGE SCALE GENOMIC DNA]</scope>
    <source>
        <strain evidence="2 3">G-4-1-14</strain>
    </source>
</reference>
<proteinExistence type="predicted"/>
<evidence type="ECO:0000313" key="3">
    <source>
        <dbReference type="Proteomes" id="UP000580043"/>
    </source>
</evidence>
<name>A0A848FZU2_9RHOO</name>
<protein>
    <recommendedName>
        <fullName evidence="1">Ryanodine receptor Ryr domain-containing protein</fullName>
    </recommendedName>
</protein>
<dbReference type="Pfam" id="PF02026">
    <property type="entry name" value="RyR"/>
    <property type="match status" value="1"/>
</dbReference>
<evidence type="ECO:0000313" key="2">
    <source>
        <dbReference type="EMBL" id="NML24325.1"/>
    </source>
</evidence>
<dbReference type="AlphaFoldDB" id="A0A848FZU2"/>
<dbReference type="Gene3D" id="6.20.350.10">
    <property type="match status" value="1"/>
</dbReference>
<gene>
    <name evidence="2" type="ORF">HHL15_01075</name>
</gene>
<evidence type="ECO:0000259" key="1">
    <source>
        <dbReference type="Pfam" id="PF02026"/>
    </source>
</evidence>
<dbReference type="EMBL" id="JABBGA010000001">
    <property type="protein sequence ID" value="NML24325.1"/>
    <property type="molecule type" value="Genomic_DNA"/>
</dbReference>
<feature type="domain" description="Ryanodine receptor Ryr" evidence="1">
    <location>
        <begin position="55"/>
        <end position="101"/>
    </location>
</feature>
<dbReference type="RefSeq" id="WP_169143962.1">
    <property type="nucleotide sequence ID" value="NZ_JABBGA010000001.1"/>
</dbReference>
<dbReference type="InterPro" id="IPR003032">
    <property type="entry name" value="Ryanodine_rcpt"/>
</dbReference>
<organism evidence="2 3">
    <name type="scientific">Zoogloea dura</name>
    <dbReference type="NCBI Taxonomy" id="2728840"/>
    <lineage>
        <taxon>Bacteria</taxon>
        <taxon>Pseudomonadati</taxon>
        <taxon>Pseudomonadota</taxon>
        <taxon>Betaproteobacteria</taxon>
        <taxon>Rhodocyclales</taxon>
        <taxon>Zoogloeaceae</taxon>
        <taxon>Zoogloea</taxon>
    </lineage>
</organism>
<comment type="caution">
    <text evidence="2">The sequence shown here is derived from an EMBL/GenBank/DDBJ whole genome shotgun (WGS) entry which is preliminary data.</text>
</comment>